<evidence type="ECO:0000256" key="1">
    <source>
        <dbReference type="ARBA" id="ARBA00006192"/>
    </source>
</evidence>
<dbReference type="OrthoDB" id="185373at2759"/>
<feature type="region of interest" description="Disordered" evidence="6">
    <location>
        <begin position="816"/>
        <end position="839"/>
    </location>
</feature>
<evidence type="ECO:0000256" key="2">
    <source>
        <dbReference type="ARBA" id="ARBA00022737"/>
    </source>
</evidence>
<evidence type="ECO:0000313" key="8">
    <source>
        <dbReference type="Proteomes" id="UP000799757"/>
    </source>
</evidence>
<dbReference type="PANTHER" id="PTHR47447:SF17">
    <property type="entry name" value="OS12G0638900 PROTEIN"/>
    <property type="match status" value="1"/>
</dbReference>
<comment type="subunit">
    <text evidence="4">Binds to mitochondrial small subunit 15S rRNA.</text>
</comment>
<evidence type="ECO:0000256" key="6">
    <source>
        <dbReference type="SAM" id="MobiDB-lite"/>
    </source>
</evidence>
<feature type="repeat" description="PPR" evidence="5">
    <location>
        <begin position="494"/>
        <end position="528"/>
    </location>
</feature>
<sequence>MPRARIPHARVLASADSPFLSLPPPFLAPRLLHAAPFPPPSRTASAKPSAAATACAHAQQKKEQDSFCPRRSHGASGLIGLRYAHISAFAHQQTRRYATDSTPLVRGVDSLPQMSRTSRARRVPKVLSRVPTASLHRPPPRSAPDVIRKVPSKTKTPTSATSHDERLMNLRRRRALATERRRLDIMLSYEPDTGDAALMQMGRYRTLQRRLYNYSRTNPTVLDMGRPDEPLQSSRLLFRAFAGVARNLYPGARRSSHAIKINHDPRTKLWLSHIFRETGIQEEEPVWNNWMALEQGLRQTSWPRMLLYLVDRKPDRALQFLRVIARDPSLEVNPPILADTLEILARRYIKGEMQGTSKKSTFVPTFCHIFRQYLADTKPVCTQDLLLSIARLAHAEDLKLVYHLIEDKVFWGYDTLLHWANTFGKLGEHKYALFCLEKIVRIGNSSAGKQDLVARERFRWSCALILRESVSNGQNYHMTADIVAQFLKLGVKLDILLYNVIMSNAMEAGDYSVAFRVFSLLEENGVQPDKKTYSILLHGCSVAENPPMFRDFAERCQKKALEWQDPWLASDCLYYEYICHHNHSEDMEQVYSILHRTYSKFFAHERLEWISAGYNRTTQRLAMQRELKSESETSDQGSLFEPQPLLEPPTVAIYIMLQTEIQRAMAISTRHVWDLYLRFRLVVRERQNPLILELARNPTVWNAFLFAFCKKQQFANASHLIKSMPSPNIYSWNIFMQAFFKTSQIQAAERVYHIMQTRDVQPDQFTFGVLLRGYARAQRAEKIGQVMERMDNEKQLHPAMLQALSRMRDRESLMRELEQGRLRKETAEKEKVEREEAEKRGRWELPRFKPLVSLSPRGDVEL</sequence>
<protein>
    <recommendedName>
        <fullName evidence="9">Pentacotripeptide-repeat region of PRORP domain-containing protein</fullName>
    </recommendedName>
</protein>
<dbReference type="InterPro" id="IPR002885">
    <property type="entry name" value="PPR_rpt"/>
</dbReference>
<dbReference type="Pfam" id="PF13041">
    <property type="entry name" value="PPR_2"/>
    <property type="match status" value="2"/>
</dbReference>
<dbReference type="Gene3D" id="1.25.40.10">
    <property type="entry name" value="Tetratricopeptide repeat domain"/>
    <property type="match status" value="2"/>
</dbReference>
<feature type="region of interest" description="Disordered" evidence="6">
    <location>
        <begin position="39"/>
        <end position="70"/>
    </location>
</feature>
<keyword evidence="2" id="KW-0677">Repeat</keyword>
<dbReference type="AlphaFoldDB" id="A0A6A6XE14"/>
<dbReference type="EMBL" id="MU001882">
    <property type="protein sequence ID" value="KAF2794692.1"/>
    <property type="molecule type" value="Genomic_DNA"/>
</dbReference>
<gene>
    <name evidence="7" type="ORF">K505DRAFT_324572</name>
</gene>
<organism evidence="7 8">
    <name type="scientific">Melanomma pulvis-pyrius CBS 109.77</name>
    <dbReference type="NCBI Taxonomy" id="1314802"/>
    <lineage>
        <taxon>Eukaryota</taxon>
        <taxon>Fungi</taxon>
        <taxon>Dikarya</taxon>
        <taxon>Ascomycota</taxon>
        <taxon>Pezizomycotina</taxon>
        <taxon>Dothideomycetes</taxon>
        <taxon>Pleosporomycetidae</taxon>
        <taxon>Pleosporales</taxon>
        <taxon>Melanommataceae</taxon>
        <taxon>Melanomma</taxon>
    </lineage>
</organism>
<feature type="compositionally biased region" description="Low complexity" evidence="6">
    <location>
        <begin position="42"/>
        <end position="58"/>
    </location>
</feature>
<feature type="region of interest" description="Disordered" evidence="6">
    <location>
        <begin position="132"/>
        <end position="164"/>
    </location>
</feature>
<evidence type="ECO:0000256" key="3">
    <source>
        <dbReference type="ARBA" id="ARBA00044493"/>
    </source>
</evidence>
<feature type="repeat" description="PPR" evidence="5">
    <location>
        <begin position="728"/>
        <end position="762"/>
    </location>
</feature>
<reference evidence="7" key="1">
    <citation type="journal article" date="2020" name="Stud. Mycol.">
        <title>101 Dothideomycetes genomes: a test case for predicting lifestyles and emergence of pathogens.</title>
        <authorList>
            <person name="Haridas S."/>
            <person name="Albert R."/>
            <person name="Binder M."/>
            <person name="Bloem J."/>
            <person name="Labutti K."/>
            <person name="Salamov A."/>
            <person name="Andreopoulos B."/>
            <person name="Baker S."/>
            <person name="Barry K."/>
            <person name="Bills G."/>
            <person name="Bluhm B."/>
            <person name="Cannon C."/>
            <person name="Castanera R."/>
            <person name="Culley D."/>
            <person name="Daum C."/>
            <person name="Ezra D."/>
            <person name="Gonzalez J."/>
            <person name="Henrissat B."/>
            <person name="Kuo A."/>
            <person name="Liang C."/>
            <person name="Lipzen A."/>
            <person name="Lutzoni F."/>
            <person name="Magnuson J."/>
            <person name="Mondo S."/>
            <person name="Nolan M."/>
            <person name="Ohm R."/>
            <person name="Pangilinan J."/>
            <person name="Park H.-J."/>
            <person name="Ramirez L."/>
            <person name="Alfaro M."/>
            <person name="Sun H."/>
            <person name="Tritt A."/>
            <person name="Yoshinaga Y."/>
            <person name="Zwiers L.-H."/>
            <person name="Turgeon B."/>
            <person name="Goodwin S."/>
            <person name="Spatafora J."/>
            <person name="Crous P."/>
            <person name="Grigoriev I."/>
        </authorList>
    </citation>
    <scope>NUCLEOTIDE SEQUENCE</scope>
    <source>
        <strain evidence="7">CBS 109.77</strain>
    </source>
</reference>
<evidence type="ECO:0000256" key="5">
    <source>
        <dbReference type="PROSITE-ProRule" id="PRU00708"/>
    </source>
</evidence>
<dbReference type="NCBIfam" id="TIGR00756">
    <property type="entry name" value="PPR"/>
    <property type="match status" value="2"/>
</dbReference>
<dbReference type="PANTHER" id="PTHR47447">
    <property type="entry name" value="OS03G0856100 PROTEIN"/>
    <property type="match status" value="1"/>
</dbReference>
<dbReference type="Proteomes" id="UP000799757">
    <property type="component" value="Unassembled WGS sequence"/>
</dbReference>
<name>A0A6A6XE14_9PLEO</name>
<evidence type="ECO:0000313" key="7">
    <source>
        <dbReference type="EMBL" id="KAF2794692.1"/>
    </source>
</evidence>
<dbReference type="PROSITE" id="PS51375">
    <property type="entry name" value="PPR"/>
    <property type="match status" value="2"/>
</dbReference>
<evidence type="ECO:0008006" key="9">
    <source>
        <dbReference type="Google" id="ProtNLM"/>
    </source>
</evidence>
<accession>A0A6A6XE14</accession>
<dbReference type="InterPro" id="IPR011990">
    <property type="entry name" value="TPR-like_helical_dom_sf"/>
</dbReference>
<comment type="similarity">
    <text evidence="1">Belongs to the CCM1 family.</text>
</comment>
<proteinExistence type="inferred from homology"/>
<keyword evidence="8" id="KW-1185">Reference proteome</keyword>
<evidence type="ECO:0000256" key="4">
    <source>
        <dbReference type="ARBA" id="ARBA00044511"/>
    </source>
</evidence>
<comment type="function">
    <text evidence="3">Regulates mitochondrial small subunit maturation by controlling 15S rRNA 5'-end processing. Localizes to the 5' precursor of the 15S rRNA in a position that is subsequently occupied by mS47 in the mature yeast mtSSU. Uses structure and sequence-specific RNA recognition, binding to a single-stranded region of the precursor and specifically recognizing bases -6 to -1. The exchange of Ccm1 for mS47 is coupled to the irreversible removal of precursor rRNA that is accompanied by conformational changes of the mitoribosomal proteins uS5m and mS26. These conformational changes signal completion of 5'-end rRNA processing through protection of the mature 5'-end of the 15S rRNA and stabilization of mS47. The removal of the 5' precursor together with the dissociation of Ccm1 may be catalyzed by the 5'-3' exoribonuclease Pet127. Involved in the specific removal of group I introns in mitochondrial encoded transcripts.</text>
</comment>